<dbReference type="Pfam" id="PF02518">
    <property type="entry name" value="HATPase_c"/>
    <property type="match status" value="1"/>
</dbReference>
<feature type="compositionally biased region" description="Basic and acidic residues" evidence="15">
    <location>
        <begin position="403"/>
        <end position="415"/>
    </location>
</feature>
<feature type="region of interest" description="Disordered" evidence="15">
    <location>
        <begin position="399"/>
        <end position="439"/>
    </location>
</feature>
<proteinExistence type="predicted"/>
<keyword evidence="7" id="KW-0963">Cytoplasm</keyword>
<keyword evidence="6" id="KW-0004">4Fe-4S</keyword>
<evidence type="ECO:0000256" key="1">
    <source>
        <dbReference type="ARBA" id="ARBA00000085"/>
    </source>
</evidence>
<feature type="domain" description="Histidine kinase/HSP90-like ATPase" evidence="17">
    <location>
        <begin position="346"/>
        <end position="474"/>
    </location>
</feature>
<dbReference type="PRINTS" id="PR00344">
    <property type="entry name" value="BCTRLSENSOR"/>
</dbReference>
<feature type="region of interest" description="Disordered" evidence="15">
    <location>
        <begin position="474"/>
        <end position="568"/>
    </location>
</feature>
<name>A0A1Z1WDD1_9ACTN</name>
<evidence type="ECO:0000256" key="3">
    <source>
        <dbReference type="ARBA" id="ARBA00004496"/>
    </source>
</evidence>
<keyword evidence="16" id="KW-1133">Transmembrane helix</keyword>
<dbReference type="GO" id="GO:0000155">
    <property type="term" value="F:phosphorelay sensor kinase activity"/>
    <property type="evidence" value="ECO:0007669"/>
    <property type="project" value="InterPro"/>
</dbReference>
<protein>
    <recommendedName>
        <fullName evidence="5">Oxygen sensor histidine kinase NreB</fullName>
        <ecNumber evidence="4">2.7.13.3</ecNumber>
    </recommendedName>
    <alternativeName>
        <fullName evidence="14">Nitrogen regulation protein B</fullName>
    </alternativeName>
</protein>
<keyword evidence="16" id="KW-0812">Transmembrane</keyword>
<dbReference type="PANTHER" id="PTHR24421:SF62">
    <property type="entry name" value="SENSORY TRANSDUCTION HISTIDINE KINASE"/>
    <property type="match status" value="1"/>
</dbReference>
<keyword evidence="20" id="KW-1185">Reference proteome</keyword>
<evidence type="ECO:0000256" key="11">
    <source>
        <dbReference type="ARBA" id="ARBA00023012"/>
    </source>
</evidence>
<keyword evidence="16" id="KW-0472">Membrane</keyword>
<evidence type="ECO:0000256" key="4">
    <source>
        <dbReference type="ARBA" id="ARBA00012438"/>
    </source>
</evidence>
<keyword evidence="6" id="KW-0479">Metal-binding</keyword>
<keyword evidence="9" id="KW-0418">Kinase</keyword>
<dbReference type="STRING" id="67267.GCA_000716675_04554"/>
<feature type="transmembrane region" description="Helical" evidence="16">
    <location>
        <begin position="57"/>
        <end position="79"/>
    </location>
</feature>
<feature type="compositionally biased region" description="Pro residues" evidence="15">
    <location>
        <begin position="535"/>
        <end position="558"/>
    </location>
</feature>
<evidence type="ECO:0000256" key="13">
    <source>
        <dbReference type="ARBA" id="ARBA00024827"/>
    </source>
</evidence>
<dbReference type="GO" id="GO:0016020">
    <property type="term" value="C:membrane"/>
    <property type="evidence" value="ECO:0007669"/>
    <property type="project" value="InterPro"/>
</dbReference>
<evidence type="ECO:0000256" key="6">
    <source>
        <dbReference type="ARBA" id="ARBA00022485"/>
    </source>
</evidence>
<comment type="subcellular location">
    <subcellularLocation>
        <location evidence="3">Cytoplasm</location>
    </subcellularLocation>
</comment>
<evidence type="ECO:0000256" key="5">
    <source>
        <dbReference type="ARBA" id="ARBA00017322"/>
    </source>
</evidence>
<evidence type="ECO:0000256" key="14">
    <source>
        <dbReference type="ARBA" id="ARBA00030800"/>
    </source>
</evidence>
<feature type="transmembrane region" description="Helical" evidence="16">
    <location>
        <begin position="122"/>
        <end position="145"/>
    </location>
</feature>
<feature type="domain" description="Signal transduction histidine kinase subgroup 3 dimerisation and phosphoacceptor" evidence="18">
    <location>
        <begin position="233"/>
        <end position="300"/>
    </location>
</feature>
<feature type="compositionally biased region" description="Low complexity" evidence="15">
    <location>
        <begin position="518"/>
        <end position="534"/>
    </location>
</feature>
<dbReference type="Pfam" id="PF07730">
    <property type="entry name" value="HisKA_3"/>
    <property type="match status" value="1"/>
</dbReference>
<dbReference type="EC" id="2.7.13.3" evidence="4"/>
<evidence type="ECO:0000256" key="16">
    <source>
        <dbReference type="SAM" id="Phobius"/>
    </source>
</evidence>
<dbReference type="EMBL" id="CP021748">
    <property type="protein sequence ID" value="ARX84441.1"/>
    <property type="molecule type" value="Genomic_DNA"/>
</dbReference>
<comment type="function">
    <text evidence="13">Member of the two-component regulatory system NreB/NreC involved in the control of dissimilatory nitrate/nitrite reduction in response to oxygen. NreB functions as a direct oxygen sensor histidine kinase which is autophosphorylated, in the absence of oxygen, probably at the conserved histidine residue, and transfers its phosphate group probably to a conserved aspartate residue of NreC. NreB/NreC activates the expression of the nitrate (narGHJI) and nitrite (nir) reductase operons, as well as the putative nitrate transporter gene narT.</text>
</comment>
<dbReference type="InterPro" id="IPR011712">
    <property type="entry name" value="Sig_transdc_His_kin_sub3_dim/P"/>
</dbReference>
<keyword evidence="12" id="KW-0411">Iron-sulfur</keyword>
<feature type="transmembrane region" description="Helical" evidence="16">
    <location>
        <begin position="91"/>
        <end position="110"/>
    </location>
</feature>
<keyword evidence="8" id="KW-0808">Transferase</keyword>
<dbReference type="InterPro" id="IPR050482">
    <property type="entry name" value="Sensor_HK_TwoCompSys"/>
</dbReference>
<organism evidence="19 20">
    <name type="scientific">Streptomyces alboflavus</name>
    <dbReference type="NCBI Taxonomy" id="67267"/>
    <lineage>
        <taxon>Bacteria</taxon>
        <taxon>Bacillati</taxon>
        <taxon>Actinomycetota</taxon>
        <taxon>Actinomycetes</taxon>
        <taxon>Kitasatosporales</taxon>
        <taxon>Streptomycetaceae</taxon>
        <taxon>Streptomyces</taxon>
    </lineage>
</organism>
<keyword evidence="10" id="KW-0408">Iron</keyword>
<sequence>MERHTDGLGAAEQHPEGLSAPDQGKNGLRGARQDEGETHAMGQQTAGLHPVAPESRWLAPVMHTAFFLLLAASLTRFLLRHPGEPRTPGVVALSIALAVLYLLGPAPGAAPSTRRPFWLGSVVGAWVVLVVLAPSFAWCAVPLFYTGLRTLPTRAALVLVTALTALVVAAQLRLAGSFDPNLAFAPPAVAAVATAMFIHMQRQTAQQRALIDDLIRTRRELAATERREGTLAERQRLSMEIHDTLAQGMSSQQMLLQAAERVWDADPATARTHVRTAAAITERGLAEARRFVHDLAPADLADAGTDDGEALPSALSTLAARESEGELAIQFHAEGKPVSLPGRAQSALLRIAQGALANVREHADASAAALTLTYLDDQVVLDIADNGKGFVVAGDDTGFADGQDERASEVGDTAREGAATGDQRGPGPRGPGARAGRGHGLPAIRARARQLGGTLTVESAPGEGTVLSVSIPLTAPSASGTRPSAGTGTGISTGAGAGTGTGAGTAAGTPAAPPSPTPGASRSAPSTPSPSATPSEPPAPPSPPPSTGPPPAWPPPSDPSSSGSAHEQ</sequence>
<dbReference type="Gene3D" id="1.20.5.1930">
    <property type="match status" value="1"/>
</dbReference>
<feature type="compositionally biased region" description="Low complexity" evidence="15">
    <location>
        <begin position="559"/>
        <end position="568"/>
    </location>
</feature>
<evidence type="ECO:0000256" key="7">
    <source>
        <dbReference type="ARBA" id="ARBA00022490"/>
    </source>
</evidence>
<dbReference type="CDD" id="cd16917">
    <property type="entry name" value="HATPase_UhpB-NarQ-NarX-like"/>
    <property type="match status" value="1"/>
</dbReference>
<dbReference type="InterPro" id="IPR003594">
    <property type="entry name" value="HATPase_dom"/>
</dbReference>
<accession>A0A1Z1WDD1</accession>
<comment type="catalytic activity">
    <reaction evidence="1">
        <text>ATP + protein L-histidine = ADP + protein N-phospho-L-histidine.</text>
        <dbReference type="EC" id="2.7.13.3"/>
    </reaction>
</comment>
<evidence type="ECO:0000256" key="9">
    <source>
        <dbReference type="ARBA" id="ARBA00022777"/>
    </source>
</evidence>
<dbReference type="GO" id="GO:0046983">
    <property type="term" value="F:protein dimerization activity"/>
    <property type="evidence" value="ECO:0007669"/>
    <property type="project" value="InterPro"/>
</dbReference>
<feature type="region of interest" description="Disordered" evidence="15">
    <location>
        <begin position="1"/>
        <end position="32"/>
    </location>
</feature>
<evidence type="ECO:0000256" key="8">
    <source>
        <dbReference type="ARBA" id="ARBA00022679"/>
    </source>
</evidence>
<dbReference type="InterPro" id="IPR036890">
    <property type="entry name" value="HATPase_C_sf"/>
</dbReference>
<dbReference type="GO" id="GO:0005737">
    <property type="term" value="C:cytoplasm"/>
    <property type="evidence" value="ECO:0007669"/>
    <property type="project" value="UniProtKB-SubCell"/>
</dbReference>
<evidence type="ECO:0000256" key="15">
    <source>
        <dbReference type="SAM" id="MobiDB-lite"/>
    </source>
</evidence>
<comment type="cofactor">
    <cofactor evidence="2">
        <name>[4Fe-4S] cluster</name>
        <dbReference type="ChEBI" id="CHEBI:49883"/>
    </cofactor>
</comment>
<feature type="compositionally biased region" description="Gly residues" evidence="15">
    <location>
        <begin position="487"/>
        <end position="505"/>
    </location>
</feature>
<dbReference type="Gene3D" id="3.30.565.10">
    <property type="entry name" value="Histidine kinase-like ATPase, C-terminal domain"/>
    <property type="match status" value="1"/>
</dbReference>
<evidence type="ECO:0000313" key="20">
    <source>
        <dbReference type="Proteomes" id="UP000195880"/>
    </source>
</evidence>
<keyword evidence="11" id="KW-0902">Two-component regulatory system</keyword>
<evidence type="ECO:0000313" key="19">
    <source>
        <dbReference type="EMBL" id="ARX84441.1"/>
    </source>
</evidence>
<evidence type="ECO:0000259" key="18">
    <source>
        <dbReference type="Pfam" id="PF07730"/>
    </source>
</evidence>
<feature type="transmembrane region" description="Helical" evidence="16">
    <location>
        <begin position="157"/>
        <end position="176"/>
    </location>
</feature>
<evidence type="ECO:0000256" key="10">
    <source>
        <dbReference type="ARBA" id="ARBA00023004"/>
    </source>
</evidence>
<dbReference type="InterPro" id="IPR004358">
    <property type="entry name" value="Sig_transdc_His_kin-like_C"/>
</dbReference>
<dbReference type="PANTHER" id="PTHR24421">
    <property type="entry name" value="NITRATE/NITRITE SENSOR PROTEIN NARX-RELATED"/>
    <property type="match status" value="1"/>
</dbReference>
<evidence type="ECO:0000259" key="17">
    <source>
        <dbReference type="Pfam" id="PF02518"/>
    </source>
</evidence>
<dbReference type="SUPFAM" id="SSF55874">
    <property type="entry name" value="ATPase domain of HSP90 chaperone/DNA topoisomerase II/histidine kinase"/>
    <property type="match status" value="1"/>
</dbReference>
<dbReference type="Proteomes" id="UP000195880">
    <property type="component" value="Chromosome"/>
</dbReference>
<dbReference type="GO" id="GO:0051539">
    <property type="term" value="F:4 iron, 4 sulfur cluster binding"/>
    <property type="evidence" value="ECO:0007669"/>
    <property type="project" value="UniProtKB-KW"/>
</dbReference>
<reference evidence="19 20" key="1">
    <citation type="submission" date="2017-05" db="EMBL/GenBank/DDBJ databases">
        <title>Streptomyces alboflavus Genome sequencing and assembly.</title>
        <authorList>
            <person name="Wang Y."/>
            <person name="Du B."/>
            <person name="Ding Y."/>
            <person name="Liu H."/>
            <person name="Hou Q."/>
            <person name="Liu K."/>
            <person name="Wang C."/>
            <person name="Yao L."/>
        </authorList>
    </citation>
    <scope>NUCLEOTIDE SEQUENCE [LARGE SCALE GENOMIC DNA]</scope>
    <source>
        <strain evidence="19 20">MDJK44</strain>
    </source>
</reference>
<evidence type="ECO:0000256" key="2">
    <source>
        <dbReference type="ARBA" id="ARBA00001966"/>
    </source>
</evidence>
<dbReference type="KEGG" id="salf:SMD44_03879"/>
<gene>
    <name evidence="19" type="ORF">SMD44_03879</name>
</gene>
<evidence type="ECO:0000256" key="12">
    <source>
        <dbReference type="ARBA" id="ARBA00023014"/>
    </source>
</evidence>
<dbReference type="AlphaFoldDB" id="A0A1Z1WDD1"/>
<dbReference type="eggNOG" id="COG4585">
    <property type="taxonomic scope" value="Bacteria"/>
</dbReference>